<dbReference type="PANTHER" id="PTHR47169">
    <property type="entry name" value="OS01G0541250 PROTEIN"/>
    <property type="match status" value="1"/>
</dbReference>
<evidence type="ECO:0000313" key="1">
    <source>
        <dbReference type="EMBL" id="KAG2823292.1"/>
    </source>
</evidence>
<reference evidence="1" key="2">
    <citation type="submission" date="2018-10" db="EMBL/GenBank/DDBJ databases">
        <title>Effector identification in a new, highly contiguous assembly of the strawberry crown rot pathogen Phytophthora cactorum.</title>
        <authorList>
            <person name="Armitage A.D."/>
            <person name="Nellist C.F."/>
            <person name="Bates H."/>
            <person name="Vickerstaff R.J."/>
            <person name="Harrison R.J."/>
        </authorList>
    </citation>
    <scope>NUCLEOTIDE SEQUENCE</scope>
    <source>
        <strain evidence="1">15-7</strain>
        <strain evidence="2">4032</strain>
        <strain evidence="3">4040</strain>
        <strain evidence="4">P415</strain>
    </source>
</reference>
<evidence type="ECO:0000313" key="6">
    <source>
        <dbReference type="Proteomes" id="UP000251314"/>
    </source>
</evidence>
<name>A0A329RLL4_9STRA</name>
<dbReference type="AlphaFoldDB" id="A0A329RLL4"/>
<keyword evidence="6" id="KW-1185">Reference proteome</keyword>
<dbReference type="EMBL" id="RCMK01001707">
    <property type="protein sequence ID" value="KAG2889608.1"/>
    <property type="molecule type" value="Genomic_DNA"/>
</dbReference>
<reference evidence="5 6" key="1">
    <citation type="submission" date="2018-01" db="EMBL/GenBank/DDBJ databases">
        <title>Draft genome of the strawberry crown rot pathogen Phytophthora cactorum.</title>
        <authorList>
            <person name="Armitage A.D."/>
            <person name="Lysoe E."/>
            <person name="Nellist C.F."/>
            <person name="Harrison R.J."/>
            <person name="Brurberg M.B."/>
        </authorList>
    </citation>
    <scope>NUCLEOTIDE SEQUENCE [LARGE SCALE GENOMIC DNA]</scope>
    <source>
        <strain evidence="5 6">10300</strain>
    </source>
</reference>
<dbReference type="Proteomes" id="UP000251314">
    <property type="component" value="Unassembled WGS sequence"/>
</dbReference>
<organism evidence="5 6">
    <name type="scientific">Phytophthora cactorum</name>
    <dbReference type="NCBI Taxonomy" id="29920"/>
    <lineage>
        <taxon>Eukaryota</taxon>
        <taxon>Sar</taxon>
        <taxon>Stramenopiles</taxon>
        <taxon>Oomycota</taxon>
        <taxon>Peronosporomycetes</taxon>
        <taxon>Peronosporales</taxon>
        <taxon>Peronosporaceae</taxon>
        <taxon>Phytophthora</taxon>
    </lineage>
</organism>
<evidence type="ECO:0000313" key="2">
    <source>
        <dbReference type="EMBL" id="KAG2882824.1"/>
    </source>
</evidence>
<dbReference type="EMBL" id="RCML01001677">
    <property type="protein sequence ID" value="KAG2961004.1"/>
    <property type="molecule type" value="Genomic_DNA"/>
</dbReference>
<dbReference type="EMBL" id="MJFZ01000944">
    <property type="protein sequence ID" value="RAW24048.1"/>
    <property type="molecule type" value="Genomic_DNA"/>
</dbReference>
<dbReference type="EMBL" id="RCMG01001619">
    <property type="protein sequence ID" value="KAG2823292.1"/>
    <property type="molecule type" value="Genomic_DNA"/>
</dbReference>
<dbReference type="OrthoDB" id="97496at2759"/>
<dbReference type="Proteomes" id="UP000735874">
    <property type="component" value="Unassembled WGS sequence"/>
</dbReference>
<evidence type="ECO:0000313" key="5">
    <source>
        <dbReference type="EMBL" id="RAW24048.1"/>
    </source>
</evidence>
<dbReference type="EMBL" id="RCMI01001634">
    <property type="protein sequence ID" value="KAG2882824.1"/>
    <property type="molecule type" value="Genomic_DNA"/>
</dbReference>
<gene>
    <name evidence="5" type="ORF">PC110_g19521</name>
    <name evidence="1" type="ORF">PC113_g22208</name>
    <name evidence="2" type="ORF">PC115_g21842</name>
    <name evidence="3" type="ORF">PC117_g24648</name>
    <name evidence="4" type="ORF">PC118_g22195</name>
</gene>
<comment type="caution">
    <text evidence="5">The sequence shown here is derived from an EMBL/GenBank/DDBJ whole genome shotgun (WGS) entry which is preliminary data.</text>
</comment>
<sequence>MQSIQYHLLRKGIDALIASVEEAYSKLKTDTVEDIFLSLLACMLKLLEEKGGNLYKLPHLGKAKFRRAKQLPISLSCSREFYESAIALLKSANRGSALLFDSTISSP</sequence>
<dbReference type="PANTHER" id="PTHR47169:SF2">
    <property type="entry name" value="OS01G0541250 PROTEIN"/>
    <property type="match status" value="1"/>
</dbReference>
<protein>
    <submittedName>
        <fullName evidence="5">Uncharacterized protein</fullName>
    </submittedName>
</protein>
<dbReference type="Proteomes" id="UP000774804">
    <property type="component" value="Unassembled WGS sequence"/>
</dbReference>
<dbReference type="Proteomes" id="UP000736787">
    <property type="component" value="Unassembled WGS sequence"/>
</dbReference>
<evidence type="ECO:0000313" key="4">
    <source>
        <dbReference type="EMBL" id="KAG2961004.1"/>
    </source>
</evidence>
<accession>A0A329RLL4</accession>
<evidence type="ECO:0000313" key="3">
    <source>
        <dbReference type="EMBL" id="KAG2889608.1"/>
    </source>
</evidence>
<proteinExistence type="predicted"/>
<dbReference type="VEuPathDB" id="FungiDB:PC110_g19521"/>
<dbReference type="Proteomes" id="UP000697107">
    <property type="component" value="Unassembled WGS sequence"/>
</dbReference>